<feature type="compositionally biased region" description="Low complexity" evidence="1">
    <location>
        <begin position="96"/>
        <end position="115"/>
    </location>
</feature>
<keyword evidence="2" id="KW-0812">Transmembrane</keyword>
<gene>
    <name evidence="3" type="ORF">Poly30_20680</name>
</gene>
<sequence length="470" mass="52926">MKTFHPRLRQANDSKRGAALLLAFLVLIVIIAIVYQIYTVTQSDARISRNEITRSQMDLAIRSAMLQVYEDLAEDGRAAMASEADSGAPPGGGGQDPTAGATDPAAATGEPGEPARNPDSVDSQMDSWYTPQSTNFEDIQIRIMIRDENSKYNVLNMLNPDEEVADAAYATVVRILDKARGDTDYDIGLTEAEQMADAMRQHMRKRTSSDLPRPRLLTESSEDEEAALPLSFAEFRALEPFSEDLFRDFFDTDDTRIHGIQSFLTIFTSPTVGTEEPGEGIPQGSGGFAVNVNTAPLAVLASLLESRDVSYRLWDEILEYRNMEEDPIEGEEEGVEEVEPEPMLDEYGEEILPKQIFDSLDELEEVFEFKGLLEAEKTKVRDRLQVTSDVFEIILAARISTASEAQERLEFDSRREQEEYFRSGKHLVRIVRTVIWRRQSEDDILITPLVPWEVIDNAPLQVLDYPDEDR</sequence>
<dbReference type="OrthoDB" id="10009972at2"/>
<organism evidence="3 4">
    <name type="scientific">Saltatorellus ferox</name>
    <dbReference type="NCBI Taxonomy" id="2528018"/>
    <lineage>
        <taxon>Bacteria</taxon>
        <taxon>Pseudomonadati</taxon>
        <taxon>Planctomycetota</taxon>
        <taxon>Planctomycetia</taxon>
        <taxon>Planctomycetia incertae sedis</taxon>
        <taxon>Saltatorellus</taxon>
    </lineage>
</organism>
<name>A0A518ER39_9BACT</name>
<feature type="transmembrane region" description="Helical" evidence="2">
    <location>
        <begin position="20"/>
        <end position="38"/>
    </location>
</feature>
<reference evidence="3 4" key="1">
    <citation type="submission" date="2019-02" db="EMBL/GenBank/DDBJ databases">
        <title>Deep-cultivation of Planctomycetes and their phenomic and genomic characterization uncovers novel biology.</title>
        <authorList>
            <person name="Wiegand S."/>
            <person name="Jogler M."/>
            <person name="Boedeker C."/>
            <person name="Pinto D."/>
            <person name="Vollmers J."/>
            <person name="Rivas-Marin E."/>
            <person name="Kohn T."/>
            <person name="Peeters S.H."/>
            <person name="Heuer A."/>
            <person name="Rast P."/>
            <person name="Oberbeckmann S."/>
            <person name="Bunk B."/>
            <person name="Jeske O."/>
            <person name="Meyerdierks A."/>
            <person name="Storesund J.E."/>
            <person name="Kallscheuer N."/>
            <person name="Luecker S."/>
            <person name="Lage O.M."/>
            <person name="Pohl T."/>
            <person name="Merkel B.J."/>
            <person name="Hornburger P."/>
            <person name="Mueller R.-W."/>
            <person name="Bruemmer F."/>
            <person name="Labrenz M."/>
            <person name="Spormann A.M."/>
            <person name="Op den Camp H."/>
            <person name="Overmann J."/>
            <person name="Amann R."/>
            <person name="Jetten M.S.M."/>
            <person name="Mascher T."/>
            <person name="Medema M.H."/>
            <person name="Devos D.P."/>
            <person name="Kaster A.-K."/>
            <person name="Ovreas L."/>
            <person name="Rohde M."/>
            <person name="Galperin M.Y."/>
            <person name="Jogler C."/>
        </authorList>
    </citation>
    <scope>NUCLEOTIDE SEQUENCE [LARGE SCALE GENOMIC DNA]</scope>
    <source>
        <strain evidence="3 4">Poly30</strain>
    </source>
</reference>
<dbReference type="Proteomes" id="UP000320390">
    <property type="component" value="Chromosome"/>
</dbReference>
<feature type="compositionally biased region" description="Polar residues" evidence="1">
    <location>
        <begin position="120"/>
        <end position="132"/>
    </location>
</feature>
<keyword evidence="2" id="KW-1133">Transmembrane helix</keyword>
<dbReference type="RefSeq" id="WP_145196843.1">
    <property type="nucleotide sequence ID" value="NZ_CP036434.1"/>
</dbReference>
<protein>
    <submittedName>
        <fullName evidence="3">General secretion pathway protein K</fullName>
    </submittedName>
</protein>
<keyword evidence="2" id="KW-0472">Membrane</keyword>
<evidence type="ECO:0000313" key="4">
    <source>
        <dbReference type="Proteomes" id="UP000320390"/>
    </source>
</evidence>
<proteinExistence type="predicted"/>
<feature type="region of interest" description="Disordered" evidence="1">
    <location>
        <begin position="78"/>
        <end position="132"/>
    </location>
</feature>
<accession>A0A518ER39</accession>
<keyword evidence="4" id="KW-1185">Reference proteome</keyword>
<evidence type="ECO:0000256" key="1">
    <source>
        <dbReference type="SAM" id="MobiDB-lite"/>
    </source>
</evidence>
<evidence type="ECO:0000313" key="3">
    <source>
        <dbReference type="EMBL" id="QDV06558.1"/>
    </source>
</evidence>
<evidence type="ECO:0000256" key="2">
    <source>
        <dbReference type="SAM" id="Phobius"/>
    </source>
</evidence>
<dbReference type="AlphaFoldDB" id="A0A518ER39"/>
<dbReference type="EMBL" id="CP036434">
    <property type="protein sequence ID" value="QDV06558.1"/>
    <property type="molecule type" value="Genomic_DNA"/>
</dbReference>